<protein>
    <recommendedName>
        <fullName evidence="1">Plasmid pRiA4b Orf3-like domain-containing protein</fullName>
    </recommendedName>
</protein>
<proteinExistence type="predicted"/>
<evidence type="ECO:0000259" key="1">
    <source>
        <dbReference type="Pfam" id="PF07929"/>
    </source>
</evidence>
<dbReference type="AlphaFoldDB" id="X0XSM4"/>
<reference evidence="2" key="1">
    <citation type="journal article" date="2014" name="Front. Microbiol.">
        <title>High frequency of phylogenetically diverse reductive dehalogenase-homologous genes in deep subseafloor sedimentary metagenomes.</title>
        <authorList>
            <person name="Kawai M."/>
            <person name="Futagami T."/>
            <person name="Toyoda A."/>
            <person name="Takaki Y."/>
            <person name="Nishi S."/>
            <person name="Hori S."/>
            <person name="Arai W."/>
            <person name="Tsubouchi T."/>
            <person name="Morono Y."/>
            <person name="Uchiyama I."/>
            <person name="Ito T."/>
            <person name="Fujiyama A."/>
            <person name="Inagaki F."/>
            <person name="Takami H."/>
        </authorList>
    </citation>
    <scope>NUCLEOTIDE SEQUENCE</scope>
    <source>
        <strain evidence="2">Expedition CK06-06</strain>
    </source>
</reference>
<dbReference type="EMBL" id="BARS01033739">
    <property type="protein sequence ID" value="GAG27871.1"/>
    <property type="molecule type" value="Genomic_DNA"/>
</dbReference>
<evidence type="ECO:0000313" key="2">
    <source>
        <dbReference type="EMBL" id="GAG27871.1"/>
    </source>
</evidence>
<feature type="non-terminal residue" evidence="2">
    <location>
        <position position="260"/>
    </location>
</feature>
<dbReference type="SUPFAM" id="SSF159941">
    <property type="entry name" value="MM3350-like"/>
    <property type="match status" value="1"/>
</dbReference>
<name>X0XSM4_9ZZZZ</name>
<sequence length="260" mass="30155">QTLEDLHYAILYSFERETDNAYEFCTGKDPYDRSGVRYVCKETVQQIEKKGSAEGKTGSAAMITLASLDLKDDQVFSYWFDMSKEWVHLIHVLTCESADLSQDYPMLIEKVGNSPALQFLEELDEPEDSEQEELSENDLLGLLMGEFQVLWRQEIENVLMRPNTRLKTALNKLPSHWLQGICQQIGMEGLKNRKERVQKLAETLPGNETLERIWLPIPGPSREVLRWILMEREGWATIQHLSKKFGPDSDTTWWWNEGQV</sequence>
<dbReference type="Pfam" id="PF07929">
    <property type="entry name" value="PRiA4_ORF3"/>
    <property type="match status" value="1"/>
</dbReference>
<gene>
    <name evidence="2" type="ORF">S01H1_52210</name>
</gene>
<accession>X0XSM4</accession>
<organism evidence="2">
    <name type="scientific">marine sediment metagenome</name>
    <dbReference type="NCBI Taxonomy" id="412755"/>
    <lineage>
        <taxon>unclassified sequences</taxon>
        <taxon>metagenomes</taxon>
        <taxon>ecological metagenomes</taxon>
    </lineage>
</organism>
<feature type="domain" description="Plasmid pRiA4b Orf3-like" evidence="1">
    <location>
        <begin position="2"/>
        <end position="116"/>
    </location>
</feature>
<dbReference type="InterPro" id="IPR024047">
    <property type="entry name" value="MM3350-like_sf"/>
</dbReference>
<dbReference type="InterPro" id="IPR012912">
    <property type="entry name" value="Plasmid_pRiA4b_Orf3-like"/>
</dbReference>
<feature type="non-terminal residue" evidence="2">
    <location>
        <position position="1"/>
    </location>
</feature>
<comment type="caution">
    <text evidence="2">The sequence shown here is derived from an EMBL/GenBank/DDBJ whole genome shotgun (WGS) entry which is preliminary data.</text>
</comment>
<dbReference type="Gene3D" id="3.10.290.30">
    <property type="entry name" value="MM3350-like"/>
    <property type="match status" value="1"/>
</dbReference>